<feature type="domain" description="Bacterial bifunctional deaminase-reductase C-terminal" evidence="1">
    <location>
        <begin position="66"/>
        <end position="167"/>
    </location>
</feature>
<evidence type="ECO:0000259" key="1">
    <source>
        <dbReference type="Pfam" id="PF01872"/>
    </source>
</evidence>
<dbReference type="EMBL" id="JACHJC010000001">
    <property type="protein sequence ID" value="MBB5112515.1"/>
    <property type="molecule type" value="Genomic_DNA"/>
</dbReference>
<dbReference type="InterPro" id="IPR002734">
    <property type="entry name" value="RibDG_C"/>
</dbReference>
<dbReference type="Pfam" id="PF01872">
    <property type="entry name" value="RibD_C"/>
    <property type="match status" value="1"/>
</dbReference>
<comment type="caution">
    <text evidence="2">The sequence shown here is derived from an EMBL/GenBank/DDBJ whole genome shotgun (WGS) entry which is preliminary data.</text>
</comment>
<name>A0ABR6MAW4_MICEC</name>
<dbReference type="Proteomes" id="UP000618986">
    <property type="component" value="Unassembled WGS sequence"/>
</dbReference>
<dbReference type="PANTHER" id="PTHR38011:SF11">
    <property type="entry name" value="2,5-DIAMINO-6-RIBOSYLAMINO-4(3H)-PYRIMIDINONE 5'-PHOSPHATE REDUCTASE"/>
    <property type="match status" value="1"/>
</dbReference>
<evidence type="ECO:0000313" key="2">
    <source>
        <dbReference type="EMBL" id="MBB5112515.1"/>
    </source>
</evidence>
<dbReference type="PANTHER" id="PTHR38011">
    <property type="entry name" value="DIHYDROFOLATE REDUCTASE FAMILY PROTEIN (AFU_ORTHOLOGUE AFUA_8G06820)"/>
    <property type="match status" value="1"/>
</dbReference>
<accession>A0ABR6MAW4</accession>
<dbReference type="GeneID" id="300292932"/>
<protein>
    <submittedName>
        <fullName evidence="2">Dihydrofolate reductase</fullName>
    </submittedName>
</protein>
<evidence type="ECO:0000313" key="3">
    <source>
        <dbReference type="Proteomes" id="UP000618986"/>
    </source>
</evidence>
<sequence length="180" mass="20270">MALTQYFVAMSIDGYIAEPAEQLDWLSQFSNLEGKRRRYERFFDEVGAIAMGSRSYEFICRHNAPWFYGDRPTWVFTHRTLPHHDGADLRFTASDVADVHPQLVEAAKGKNVWILGGEKLATQFVQADLVDELHIGVAPVLVGSGTRLLHARAFTPWTLAETNQYGSFLALRYIAPGRPG</sequence>
<dbReference type="InterPro" id="IPR050765">
    <property type="entry name" value="Riboflavin_Biosynth_HTPR"/>
</dbReference>
<reference evidence="2 3" key="1">
    <citation type="submission" date="2020-08" db="EMBL/GenBank/DDBJ databases">
        <title>Sequencing the genomes of 1000 actinobacteria strains.</title>
        <authorList>
            <person name="Klenk H.-P."/>
        </authorList>
    </citation>
    <scope>NUCLEOTIDE SEQUENCE [LARGE SCALE GENOMIC DNA]</scope>
    <source>
        <strain evidence="2 3">DSM 43036</strain>
    </source>
</reference>
<organism evidence="2 3">
    <name type="scientific">Micromonospora echinospora</name>
    <name type="common">Micromonospora purpurea</name>
    <dbReference type="NCBI Taxonomy" id="1877"/>
    <lineage>
        <taxon>Bacteria</taxon>
        <taxon>Bacillati</taxon>
        <taxon>Actinomycetota</taxon>
        <taxon>Actinomycetes</taxon>
        <taxon>Micromonosporales</taxon>
        <taxon>Micromonosporaceae</taxon>
        <taxon>Micromonospora</taxon>
    </lineage>
</organism>
<dbReference type="Gene3D" id="3.40.430.10">
    <property type="entry name" value="Dihydrofolate Reductase, subunit A"/>
    <property type="match status" value="1"/>
</dbReference>
<dbReference type="SUPFAM" id="SSF53597">
    <property type="entry name" value="Dihydrofolate reductase-like"/>
    <property type="match status" value="1"/>
</dbReference>
<keyword evidence="3" id="KW-1185">Reference proteome</keyword>
<gene>
    <name evidence="2" type="ORF">FHU28_002354</name>
</gene>
<proteinExistence type="predicted"/>
<dbReference type="RefSeq" id="WP_184683655.1">
    <property type="nucleotide sequence ID" value="NZ_JACHJC010000001.1"/>
</dbReference>
<dbReference type="InterPro" id="IPR024072">
    <property type="entry name" value="DHFR-like_dom_sf"/>
</dbReference>